<evidence type="ECO:0000313" key="5">
    <source>
        <dbReference type="EMBL" id="KAL3767799.1"/>
    </source>
</evidence>
<dbReference type="EC" id="5.2.1.8" evidence="2"/>
<gene>
    <name evidence="5" type="ORF">ACHAWO_005209</name>
</gene>
<dbReference type="Pfam" id="PF00639">
    <property type="entry name" value="Rotamase"/>
    <property type="match status" value="1"/>
</dbReference>
<keyword evidence="1 2" id="KW-0413">Isomerase</keyword>
<evidence type="ECO:0000256" key="3">
    <source>
        <dbReference type="SAM" id="Phobius"/>
    </source>
</evidence>
<evidence type="ECO:0000256" key="2">
    <source>
        <dbReference type="RuleBase" id="RU363014"/>
    </source>
</evidence>
<evidence type="ECO:0000256" key="1">
    <source>
        <dbReference type="PROSITE-ProRule" id="PRU00278"/>
    </source>
</evidence>
<dbReference type="EMBL" id="JALLPJ020001358">
    <property type="protein sequence ID" value="KAL3767799.1"/>
    <property type="molecule type" value="Genomic_DNA"/>
</dbReference>
<dbReference type="GO" id="GO:0003755">
    <property type="term" value="F:peptidyl-prolyl cis-trans isomerase activity"/>
    <property type="evidence" value="ECO:0007669"/>
    <property type="project" value="UniProtKB-UniRule"/>
</dbReference>
<dbReference type="InterPro" id="IPR050245">
    <property type="entry name" value="PrsA_foldase"/>
</dbReference>
<dbReference type="Gene3D" id="3.10.50.40">
    <property type="match status" value="1"/>
</dbReference>
<comment type="caution">
    <text evidence="5">The sequence shown here is derived from an EMBL/GenBank/DDBJ whole genome shotgun (WGS) entry which is preliminary data.</text>
</comment>
<keyword evidence="3" id="KW-1133">Transmembrane helix</keyword>
<reference evidence="5 6" key="1">
    <citation type="submission" date="2024-10" db="EMBL/GenBank/DDBJ databases">
        <title>Updated reference genomes for cyclostephanoid diatoms.</title>
        <authorList>
            <person name="Roberts W.R."/>
            <person name="Alverson A.J."/>
        </authorList>
    </citation>
    <scope>NUCLEOTIDE SEQUENCE [LARGE SCALE GENOMIC DNA]</scope>
    <source>
        <strain evidence="5 6">AJA010-31</strain>
    </source>
</reference>
<proteinExistence type="predicted"/>
<sequence>MKQKNENDRSGSMMRLTTQALRYGIVLTVLLQFATSLQLPNPIQTISRDFQALTRKVTAHHILLPKSTDVALALKQRIRNAVSPKKGSDVNPMYIVDAFSSAAVKYSRDEETAARGGKLGTLVPQGYCRSEELDKACFEVPLGEIAGPIESEYGYHLLLVTERTNCPKLDGEYSKIVRGDDGVSTKFVKGSKVDVTEFAIQQIGFWIAVAFAGGVVAEIAAKAVNIADSYPWES</sequence>
<feature type="domain" description="PpiC" evidence="4">
    <location>
        <begin position="54"/>
        <end position="162"/>
    </location>
</feature>
<name>A0ABD3MVA3_9STRA</name>
<keyword evidence="3" id="KW-0812">Transmembrane</keyword>
<evidence type="ECO:0000259" key="4">
    <source>
        <dbReference type="PROSITE" id="PS50198"/>
    </source>
</evidence>
<dbReference type="AlphaFoldDB" id="A0ABD3MVA3"/>
<dbReference type="PANTHER" id="PTHR47245">
    <property type="entry name" value="PEPTIDYLPROLYL ISOMERASE"/>
    <property type="match status" value="1"/>
</dbReference>
<accession>A0ABD3MVA3</accession>
<dbReference type="SUPFAM" id="SSF54534">
    <property type="entry name" value="FKBP-like"/>
    <property type="match status" value="1"/>
</dbReference>
<keyword evidence="6" id="KW-1185">Reference proteome</keyword>
<protein>
    <recommendedName>
        <fullName evidence="2">Peptidyl-prolyl cis-trans isomerase</fullName>
        <ecNumber evidence="2">5.2.1.8</ecNumber>
    </recommendedName>
</protein>
<organism evidence="5 6">
    <name type="scientific">Cyclotella atomus</name>
    <dbReference type="NCBI Taxonomy" id="382360"/>
    <lineage>
        <taxon>Eukaryota</taxon>
        <taxon>Sar</taxon>
        <taxon>Stramenopiles</taxon>
        <taxon>Ochrophyta</taxon>
        <taxon>Bacillariophyta</taxon>
        <taxon>Coscinodiscophyceae</taxon>
        <taxon>Thalassiosirophycidae</taxon>
        <taxon>Stephanodiscales</taxon>
        <taxon>Stephanodiscaceae</taxon>
        <taxon>Cyclotella</taxon>
    </lineage>
</organism>
<comment type="catalytic activity">
    <reaction evidence="2">
        <text>[protein]-peptidylproline (omega=180) = [protein]-peptidylproline (omega=0)</text>
        <dbReference type="Rhea" id="RHEA:16237"/>
        <dbReference type="Rhea" id="RHEA-COMP:10747"/>
        <dbReference type="Rhea" id="RHEA-COMP:10748"/>
        <dbReference type="ChEBI" id="CHEBI:83833"/>
        <dbReference type="ChEBI" id="CHEBI:83834"/>
        <dbReference type="EC" id="5.2.1.8"/>
    </reaction>
</comment>
<evidence type="ECO:0000313" key="6">
    <source>
        <dbReference type="Proteomes" id="UP001530400"/>
    </source>
</evidence>
<dbReference type="InterPro" id="IPR046357">
    <property type="entry name" value="PPIase_dom_sf"/>
</dbReference>
<dbReference type="InterPro" id="IPR023058">
    <property type="entry name" value="PPIase_PpiC_CS"/>
</dbReference>
<dbReference type="PROSITE" id="PS50198">
    <property type="entry name" value="PPIC_PPIASE_2"/>
    <property type="match status" value="1"/>
</dbReference>
<keyword evidence="3" id="KW-0472">Membrane</keyword>
<dbReference type="PANTHER" id="PTHR47245:SF2">
    <property type="entry name" value="PEPTIDYL-PROLYL CIS-TRANS ISOMERASE HP_0175-RELATED"/>
    <property type="match status" value="1"/>
</dbReference>
<dbReference type="InterPro" id="IPR000297">
    <property type="entry name" value="PPIase_PpiC"/>
</dbReference>
<feature type="transmembrane region" description="Helical" evidence="3">
    <location>
        <begin position="20"/>
        <end position="39"/>
    </location>
</feature>
<dbReference type="Proteomes" id="UP001530400">
    <property type="component" value="Unassembled WGS sequence"/>
</dbReference>
<keyword evidence="1 2" id="KW-0697">Rotamase</keyword>
<dbReference type="PROSITE" id="PS01096">
    <property type="entry name" value="PPIC_PPIASE_1"/>
    <property type="match status" value="1"/>
</dbReference>